<reference evidence="2" key="1">
    <citation type="journal article" date="2019" name="bioRxiv">
        <title>The Genome of the Zebra Mussel, Dreissena polymorpha: A Resource for Invasive Species Research.</title>
        <authorList>
            <person name="McCartney M.A."/>
            <person name="Auch B."/>
            <person name="Kono T."/>
            <person name="Mallez S."/>
            <person name="Zhang Y."/>
            <person name="Obille A."/>
            <person name="Becker A."/>
            <person name="Abrahante J.E."/>
            <person name="Garbe J."/>
            <person name="Badalamenti J.P."/>
            <person name="Herman A."/>
            <person name="Mangelson H."/>
            <person name="Liachko I."/>
            <person name="Sullivan S."/>
            <person name="Sone E.D."/>
            <person name="Koren S."/>
            <person name="Silverstein K.A.T."/>
            <person name="Beckman K.B."/>
            <person name="Gohl D.M."/>
        </authorList>
    </citation>
    <scope>NUCLEOTIDE SEQUENCE</scope>
    <source>
        <strain evidence="2">Duluth1</strain>
        <tissue evidence="2">Whole animal</tissue>
    </source>
</reference>
<dbReference type="EMBL" id="JAIWYP010000013">
    <property type="protein sequence ID" value="KAH3718388.1"/>
    <property type="molecule type" value="Genomic_DNA"/>
</dbReference>
<evidence type="ECO:0000313" key="3">
    <source>
        <dbReference type="Proteomes" id="UP000828390"/>
    </source>
</evidence>
<protein>
    <submittedName>
        <fullName evidence="2">Uncharacterized protein</fullName>
    </submittedName>
</protein>
<proteinExistence type="predicted"/>
<accession>A0A9D4C6J6</accession>
<dbReference type="SUPFAM" id="SSF52047">
    <property type="entry name" value="RNI-like"/>
    <property type="match status" value="1"/>
</dbReference>
<dbReference type="Proteomes" id="UP000828390">
    <property type="component" value="Unassembled WGS sequence"/>
</dbReference>
<evidence type="ECO:0000256" key="1">
    <source>
        <dbReference type="SAM" id="MobiDB-lite"/>
    </source>
</evidence>
<keyword evidence="3" id="KW-1185">Reference proteome</keyword>
<feature type="region of interest" description="Disordered" evidence="1">
    <location>
        <begin position="295"/>
        <end position="332"/>
    </location>
</feature>
<dbReference type="AlphaFoldDB" id="A0A9D4C6J6"/>
<reference evidence="2" key="2">
    <citation type="submission" date="2020-11" db="EMBL/GenBank/DDBJ databases">
        <authorList>
            <person name="McCartney M.A."/>
            <person name="Auch B."/>
            <person name="Kono T."/>
            <person name="Mallez S."/>
            <person name="Becker A."/>
            <person name="Gohl D.M."/>
            <person name="Silverstein K.A.T."/>
            <person name="Koren S."/>
            <person name="Bechman K.B."/>
            <person name="Herman A."/>
            <person name="Abrahante J.E."/>
            <person name="Garbe J."/>
        </authorList>
    </citation>
    <scope>NUCLEOTIDE SEQUENCE</scope>
    <source>
        <strain evidence="2">Duluth1</strain>
        <tissue evidence="2">Whole animal</tissue>
    </source>
</reference>
<organism evidence="2 3">
    <name type="scientific">Dreissena polymorpha</name>
    <name type="common">Zebra mussel</name>
    <name type="synonym">Mytilus polymorpha</name>
    <dbReference type="NCBI Taxonomy" id="45954"/>
    <lineage>
        <taxon>Eukaryota</taxon>
        <taxon>Metazoa</taxon>
        <taxon>Spiralia</taxon>
        <taxon>Lophotrochozoa</taxon>
        <taxon>Mollusca</taxon>
        <taxon>Bivalvia</taxon>
        <taxon>Autobranchia</taxon>
        <taxon>Heteroconchia</taxon>
        <taxon>Euheterodonta</taxon>
        <taxon>Imparidentia</taxon>
        <taxon>Neoheterodontei</taxon>
        <taxon>Myida</taxon>
        <taxon>Dreissenoidea</taxon>
        <taxon>Dreissenidae</taxon>
        <taxon>Dreissena</taxon>
    </lineage>
</organism>
<gene>
    <name evidence="2" type="ORF">DPMN_061191</name>
</gene>
<sequence>MMMVYDDDDERLMAHGYRCADSIPVLPSIEEIILRNVTCSSSCLLSLFSTLLTVNHEVFCCLQGIFIECQEGAKWKIRVLINKGLDMKFSITINDDSPYIWKVLHGLNIKTLCLSGDLRDLDVHHVEWSRSLSSLTHLETLEIETTQVNLFKALHGLNIKSLSIDQSHINVDYVDSCSQSLASLKHLETLSIKASNNINGLWKALHGLAIKRLIIEQGDLNMDDVESPSQSLSSLTQLEMLILCVHAYKQLQLPQSLTFLSIYCHAVLPSRVLELVDLMPTCTQAIEVFHYQKSPTGGIQRHPPGTEETEEFKKNDDYSSAVDDDDKHDERE</sequence>
<feature type="compositionally biased region" description="Acidic residues" evidence="1">
    <location>
        <begin position="322"/>
        <end position="332"/>
    </location>
</feature>
<comment type="caution">
    <text evidence="2">The sequence shown here is derived from an EMBL/GenBank/DDBJ whole genome shotgun (WGS) entry which is preliminary data.</text>
</comment>
<name>A0A9D4C6J6_DREPO</name>
<evidence type="ECO:0000313" key="2">
    <source>
        <dbReference type="EMBL" id="KAH3718388.1"/>
    </source>
</evidence>